<keyword evidence="1" id="KW-0812">Transmembrane</keyword>
<keyword evidence="3" id="KW-1185">Reference proteome</keyword>
<name>A0A2G5TXT8_9PELO</name>
<reference evidence="3" key="1">
    <citation type="submission" date="2017-10" db="EMBL/GenBank/DDBJ databases">
        <title>Rapid genome shrinkage in a self-fertile nematode reveals novel sperm competition proteins.</title>
        <authorList>
            <person name="Yin D."/>
            <person name="Schwarz E.M."/>
            <person name="Thomas C.G."/>
            <person name="Felde R.L."/>
            <person name="Korf I.F."/>
            <person name="Cutter A.D."/>
            <person name="Schartner C.M."/>
            <person name="Ralston E.J."/>
            <person name="Meyer B.J."/>
            <person name="Haag E.S."/>
        </authorList>
    </citation>
    <scope>NUCLEOTIDE SEQUENCE [LARGE SCALE GENOMIC DNA]</scope>
    <source>
        <strain evidence="3">JU1422</strain>
    </source>
</reference>
<dbReference type="AlphaFoldDB" id="A0A2G5TXT8"/>
<evidence type="ECO:0000256" key="1">
    <source>
        <dbReference type="SAM" id="Phobius"/>
    </source>
</evidence>
<evidence type="ECO:0000313" key="3">
    <source>
        <dbReference type="Proteomes" id="UP000230233"/>
    </source>
</evidence>
<keyword evidence="1" id="KW-1133">Transmembrane helix</keyword>
<gene>
    <name evidence="2" type="primary">Cnig_chr_IV.g12559</name>
    <name evidence="2" type="ORF">B9Z55_012559</name>
</gene>
<accession>A0A2G5TXT8</accession>
<sequence length="90" mass="10458">MFVEQPIEHFTTFKFKMIAIEAYQDEPDSSFVTNLNFGMQLLIVVLMVLGALGLPYLLFELLSFISHEIQMWMVFRRQQPSDGAIRLSEV</sequence>
<comment type="caution">
    <text evidence="2">The sequence shown here is derived from an EMBL/GenBank/DDBJ whole genome shotgun (WGS) entry which is preliminary data.</text>
</comment>
<keyword evidence="1" id="KW-0472">Membrane</keyword>
<evidence type="ECO:0000313" key="2">
    <source>
        <dbReference type="EMBL" id="PIC32094.1"/>
    </source>
</evidence>
<proteinExistence type="predicted"/>
<protein>
    <submittedName>
        <fullName evidence="2">Uncharacterized protein</fullName>
    </submittedName>
</protein>
<feature type="transmembrane region" description="Helical" evidence="1">
    <location>
        <begin position="37"/>
        <end position="59"/>
    </location>
</feature>
<dbReference type="Proteomes" id="UP000230233">
    <property type="component" value="Chromosome IV"/>
</dbReference>
<dbReference type="OrthoDB" id="10319635at2759"/>
<organism evidence="2 3">
    <name type="scientific">Caenorhabditis nigoni</name>
    <dbReference type="NCBI Taxonomy" id="1611254"/>
    <lineage>
        <taxon>Eukaryota</taxon>
        <taxon>Metazoa</taxon>
        <taxon>Ecdysozoa</taxon>
        <taxon>Nematoda</taxon>
        <taxon>Chromadorea</taxon>
        <taxon>Rhabditida</taxon>
        <taxon>Rhabditina</taxon>
        <taxon>Rhabditomorpha</taxon>
        <taxon>Rhabditoidea</taxon>
        <taxon>Rhabditidae</taxon>
        <taxon>Peloderinae</taxon>
        <taxon>Caenorhabditis</taxon>
    </lineage>
</organism>
<dbReference type="EMBL" id="PDUG01000004">
    <property type="protein sequence ID" value="PIC32094.1"/>
    <property type="molecule type" value="Genomic_DNA"/>
</dbReference>